<evidence type="ECO:0000256" key="3">
    <source>
        <dbReference type="SAM" id="Coils"/>
    </source>
</evidence>
<dbReference type="GO" id="GO:0003676">
    <property type="term" value="F:nucleic acid binding"/>
    <property type="evidence" value="ECO:0007669"/>
    <property type="project" value="InterPro"/>
</dbReference>
<protein>
    <recommendedName>
        <fullName evidence="7">Restriction endonuclease type IV Mrr domain-containing protein</fullName>
    </recommendedName>
</protein>
<evidence type="ECO:0000256" key="1">
    <source>
        <dbReference type="ARBA" id="ARBA00004173"/>
    </source>
</evidence>
<accession>D3BG87</accession>
<feature type="region of interest" description="Disordered" evidence="4">
    <location>
        <begin position="91"/>
        <end position="129"/>
    </location>
</feature>
<feature type="compositionally biased region" description="Low complexity" evidence="4">
    <location>
        <begin position="113"/>
        <end position="128"/>
    </location>
</feature>
<dbReference type="RefSeq" id="XP_020431608.1">
    <property type="nucleotide sequence ID" value="XM_020578373.1"/>
</dbReference>
<gene>
    <name evidence="5" type="ORF">PPL_07538</name>
</gene>
<evidence type="ECO:0000256" key="2">
    <source>
        <dbReference type="ARBA" id="ARBA00023128"/>
    </source>
</evidence>
<feature type="compositionally biased region" description="Basic and acidic residues" evidence="4">
    <location>
        <begin position="98"/>
        <end position="111"/>
    </location>
</feature>
<evidence type="ECO:0000256" key="4">
    <source>
        <dbReference type="SAM" id="MobiDB-lite"/>
    </source>
</evidence>
<dbReference type="Pfam" id="PF10356">
    <property type="entry name" value="RRG7"/>
    <property type="match status" value="1"/>
</dbReference>
<reference evidence="5 6" key="1">
    <citation type="journal article" date="2011" name="Genome Res.">
        <title>Phylogeny-wide analysis of social amoeba genomes highlights ancient origins for complex intercellular communication.</title>
        <authorList>
            <person name="Heidel A.J."/>
            <person name="Lawal H.M."/>
            <person name="Felder M."/>
            <person name="Schilde C."/>
            <person name="Helps N.R."/>
            <person name="Tunggal B."/>
            <person name="Rivero F."/>
            <person name="John U."/>
            <person name="Schleicher M."/>
            <person name="Eichinger L."/>
            <person name="Platzer M."/>
            <person name="Noegel A.A."/>
            <person name="Schaap P."/>
            <person name="Gloeckner G."/>
        </authorList>
    </citation>
    <scope>NUCLEOTIDE SEQUENCE [LARGE SCALE GENOMIC DNA]</scope>
    <source>
        <strain evidence="6">ATCC 26659 / Pp 5 / PN500</strain>
    </source>
</reference>
<comment type="subcellular location">
    <subcellularLocation>
        <location evidence="1">Mitochondrion</location>
    </subcellularLocation>
</comment>
<evidence type="ECO:0008006" key="7">
    <source>
        <dbReference type="Google" id="ProtNLM"/>
    </source>
</evidence>
<organism evidence="5 6">
    <name type="scientific">Heterostelium pallidum (strain ATCC 26659 / Pp 5 / PN500)</name>
    <name type="common">Cellular slime mold</name>
    <name type="synonym">Polysphondylium pallidum</name>
    <dbReference type="NCBI Taxonomy" id="670386"/>
    <lineage>
        <taxon>Eukaryota</taxon>
        <taxon>Amoebozoa</taxon>
        <taxon>Evosea</taxon>
        <taxon>Eumycetozoa</taxon>
        <taxon>Dictyostelia</taxon>
        <taxon>Acytosteliales</taxon>
        <taxon>Acytosteliaceae</taxon>
        <taxon>Heterostelium</taxon>
    </lineage>
</organism>
<name>D3BG87_HETP5</name>
<dbReference type="AlphaFoldDB" id="D3BG87"/>
<evidence type="ECO:0000313" key="5">
    <source>
        <dbReference type="EMBL" id="EFA79487.1"/>
    </source>
</evidence>
<dbReference type="Proteomes" id="UP000001396">
    <property type="component" value="Unassembled WGS sequence"/>
</dbReference>
<proteinExistence type="predicted"/>
<comment type="caution">
    <text evidence="5">The sequence shown here is derived from an EMBL/GenBank/DDBJ whole genome shotgun (WGS) entry which is preliminary data.</text>
</comment>
<dbReference type="PANTHER" id="PTHR28133">
    <property type="entry name" value="REQUIRED FOR RESPIRATORY GROWTH PROTEIN 7, MITOCHONDRIAL"/>
    <property type="match status" value="1"/>
</dbReference>
<dbReference type="Gene3D" id="3.40.1350.10">
    <property type="match status" value="1"/>
</dbReference>
<feature type="coiled-coil region" evidence="3">
    <location>
        <begin position="150"/>
        <end position="186"/>
    </location>
</feature>
<keyword evidence="2" id="KW-0496">Mitochondrion</keyword>
<evidence type="ECO:0000313" key="6">
    <source>
        <dbReference type="Proteomes" id="UP000001396"/>
    </source>
</evidence>
<sequence length="334" mass="37802">MSMINNLIKQQSRSIYLYKNSYIKLYFSSKSKLTTLSATRNKVVKDHHLADNNTRVKSKDEDNNNHLKVVHDSFISLADLSPVSKVSSTTTSKAKKISLKDDSKAVDKPAEIKSNSKPKTNEKNNNPKWMSKKWFTTTDIDIDNDINSLNLNDNNEQKEVEEEIIAEEEEVQLELLVEKLEEVEKINNVKKGTDFELLSINALSKYGFDLKRVGGAGDKGIDFTGVWRLPESSSSSNGGGHSKSSNQEFNIVGQCKHYKTRIGPVVLREFESTLQRFIDNNNNNNNNNNCNQSQQQQFNCIGILTSYTRFSDILQSEIDSINNPLILSQITEKV</sequence>
<dbReference type="InParanoid" id="D3BG87"/>
<dbReference type="EMBL" id="ADBJ01000034">
    <property type="protein sequence ID" value="EFA79487.1"/>
    <property type="molecule type" value="Genomic_DNA"/>
</dbReference>
<keyword evidence="6" id="KW-1185">Reference proteome</keyword>
<dbReference type="GeneID" id="31363019"/>
<dbReference type="PANTHER" id="PTHR28133:SF1">
    <property type="entry name" value="REQUIRED FOR RESPIRATORY GROWTH PROTEIN 7, MITOCHONDRIAL"/>
    <property type="match status" value="1"/>
</dbReference>
<dbReference type="InterPro" id="IPR011856">
    <property type="entry name" value="tRNA_endonuc-like_dom_sf"/>
</dbReference>
<dbReference type="InterPro" id="IPR018828">
    <property type="entry name" value="RRG7"/>
</dbReference>
<dbReference type="GO" id="GO:0005739">
    <property type="term" value="C:mitochondrion"/>
    <property type="evidence" value="ECO:0007669"/>
    <property type="project" value="UniProtKB-SubCell"/>
</dbReference>
<keyword evidence="3" id="KW-0175">Coiled coil</keyword>